<dbReference type="EMBL" id="MLCO01000338">
    <property type="protein sequence ID" value="ONG45822.1"/>
    <property type="molecule type" value="Genomic_DNA"/>
</dbReference>
<gene>
    <name evidence="1" type="ORF">BKE38_26060</name>
</gene>
<reference evidence="1 2" key="1">
    <citation type="submission" date="2016-10" db="EMBL/GenBank/DDBJ databases">
        <title>Draft Genome sequence of Roseomonas sp. strain M3.</title>
        <authorList>
            <person name="Subhash Y."/>
            <person name="Lee S."/>
        </authorList>
    </citation>
    <scope>NUCLEOTIDE SEQUENCE [LARGE SCALE GENOMIC DNA]</scope>
    <source>
        <strain evidence="1 2">M3</strain>
    </source>
</reference>
<organism evidence="1 2">
    <name type="scientific">Teichococcus deserti</name>
    <dbReference type="NCBI Taxonomy" id="1817963"/>
    <lineage>
        <taxon>Bacteria</taxon>
        <taxon>Pseudomonadati</taxon>
        <taxon>Pseudomonadota</taxon>
        <taxon>Alphaproteobacteria</taxon>
        <taxon>Acetobacterales</taxon>
        <taxon>Roseomonadaceae</taxon>
        <taxon>Roseomonas</taxon>
    </lineage>
</organism>
<accession>A0A1V2GXA6</accession>
<dbReference type="Proteomes" id="UP000188879">
    <property type="component" value="Unassembled WGS sequence"/>
</dbReference>
<evidence type="ECO:0000313" key="1">
    <source>
        <dbReference type="EMBL" id="ONG45822.1"/>
    </source>
</evidence>
<sequence>MPRLTPERAKTMLARLRALAAAARAGSAWEGRFVEEAVARLVRYGDKAIFTPKQWIQFEQIFRRYEELPEDGAPKGAQDSPAAGT</sequence>
<name>A0A1V2GXA6_9PROT</name>
<keyword evidence="2" id="KW-1185">Reference proteome</keyword>
<dbReference type="AlphaFoldDB" id="A0A1V2GXA6"/>
<comment type="caution">
    <text evidence="1">The sequence shown here is derived from an EMBL/GenBank/DDBJ whole genome shotgun (WGS) entry which is preliminary data.</text>
</comment>
<protein>
    <submittedName>
        <fullName evidence="1">Uncharacterized protein</fullName>
    </submittedName>
</protein>
<evidence type="ECO:0000313" key="2">
    <source>
        <dbReference type="Proteomes" id="UP000188879"/>
    </source>
</evidence>
<proteinExistence type="predicted"/>
<dbReference type="RefSeq" id="WP_076960187.1">
    <property type="nucleotide sequence ID" value="NZ_MLCO01000338.1"/>
</dbReference>